<keyword evidence="3" id="KW-1185">Reference proteome</keyword>
<gene>
    <name evidence="2" type="ORF">EV668_2115</name>
</gene>
<dbReference type="Proteomes" id="UP000295122">
    <property type="component" value="Unassembled WGS sequence"/>
</dbReference>
<accession>A0A4R7CCE7</accession>
<evidence type="ECO:0000313" key="2">
    <source>
        <dbReference type="EMBL" id="TDR94826.1"/>
    </source>
</evidence>
<feature type="chain" id="PRO_5020372446" evidence="1">
    <location>
        <begin position="22"/>
        <end position="308"/>
    </location>
</feature>
<sequence>MRTLPAAILAIFFATVLPGAAKDEWAIGHGPFVTAADVRDHNRAALDWRDLKALVDRAQPDWPAALTLYAYGRHFKNHSLGIVADDYNGRFGAVLPLSSRHFGTPSFQALQWNAALMRTSRFRRTSDADRVAFLGGAAPALMINWARYELAEAERKAKAARPNWALTNGSPKNWNEIFAFYYGPGGKDSVFEAVTEAGQGALNERLFAALAEGQDALVKQAWPAEAARRTRDLLDQASLVLLRHALSSGLDTDPSKARLRASGAWMAAAEAALASPGLAAAIEPALAEQADATASRTAIEALSRAIAP</sequence>
<evidence type="ECO:0000313" key="3">
    <source>
        <dbReference type="Proteomes" id="UP000295122"/>
    </source>
</evidence>
<dbReference type="RefSeq" id="WP_133769683.1">
    <property type="nucleotide sequence ID" value="NZ_SNZR01000011.1"/>
</dbReference>
<organism evidence="2 3">
    <name type="scientific">Enterovirga rhinocerotis</name>
    <dbReference type="NCBI Taxonomy" id="1339210"/>
    <lineage>
        <taxon>Bacteria</taxon>
        <taxon>Pseudomonadati</taxon>
        <taxon>Pseudomonadota</taxon>
        <taxon>Alphaproteobacteria</taxon>
        <taxon>Hyphomicrobiales</taxon>
        <taxon>Methylobacteriaceae</taxon>
        <taxon>Enterovirga</taxon>
    </lineage>
</organism>
<proteinExistence type="predicted"/>
<reference evidence="2 3" key="1">
    <citation type="submission" date="2019-03" db="EMBL/GenBank/DDBJ databases">
        <title>Genomic Encyclopedia of Type Strains, Phase IV (KMG-IV): sequencing the most valuable type-strain genomes for metagenomic binning, comparative biology and taxonomic classification.</title>
        <authorList>
            <person name="Goeker M."/>
        </authorList>
    </citation>
    <scope>NUCLEOTIDE SEQUENCE [LARGE SCALE GENOMIC DNA]</scope>
    <source>
        <strain evidence="2 3">DSM 25903</strain>
    </source>
</reference>
<keyword evidence="1" id="KW-0732">Signal</keyword>
<dbReference type="EMBL" id="SNZR01000011">
    <property type="protein sequence ID" value="TDR94826.1"/>
    <property type="molecule type" value="Genomic_DNA"/>
</dbReference>
<evidence type="ECO:0000256" key="1">
    <source>
        <dbReference type="SAM" id="SignalP"/>
    </source>
</evidence>
<feature type="signal peptide" evidence="1">
    <location>
        <begin position="1"/>
        <end position="21"/>
    </location>
</feature>
<protein>
    <submittedName>
        <fullName evidence="2">Uncharacterized protein</fullName>
    </submittedName>
</protein>
<comment type="caution">
    <text evidence="2">The sequence shown here is derived from an EMBL/GenBank/DDBJ whole genome shotgun (WGS) entry which is preliminary data.</text>
</comment>
<name>A0A4R7CCE7_9HYPH</name>
<dbReference type="OrthoDB" id="8449141at2"/>
<dbReference type="AlphaFoldDB" id="A0A4R7CCE7"/>